<evidence type="ECO:0000256" key="4">
    <source>
        <dbReference type="ARBA" id="ARBA00023004"/>
    </source>
</evidence>
<dbReference type="PANTHER" id="PTHR42836:SF1">
    <property type="entry name" value="7-CARBOXY-7-DEAZAGUANINE SYNTHASE"/>
    <property type="match status" value="1"/>
</dbReference>
<dbReference type="InterPro" id="IPR013785">
    <property type="entry name" value="Aldolase_TIM"/>
</dbReference>
<dbReference type="SUPFAM" id="SSF102114">
    <property type="entry name" value="Radical SAM enzymes"/>
    <property type="match status" value="1"/>
</dbReference>
<feature type="domain" description="Radical SAM core" evidence="6">
    <location>
        <begin position="27"/>
        <end position="83"/>
    </location>
</feature>
<evidence type="ECO:0000259" key="6">
    <source>
        <dbReference type="Pfam" id="PF04055"/>
    </source>
</evidence>
<proteinExistence type="predicted"/>
<evidence type="ECO:0000256" key="1">
    <source>
        <dbReference type="ARBA" id="ARBA00022485"/>
    </source>
</evidence>
<dbReference type="SFLD" id="SFLDS00029">
    <property type="entry name" value="Radical_SAM"/>
    <property type="match status" value="1"/>
</dbReference>
<gene>
    <name evidence="7" type="ORF">LCGC14_2930230</name>
</gene>
<dbReference type="InterPro" id="IPR058240">
    <property type="entry name" value="rSAM_sf"/>
</dbReference>
<evidence type="ECO:0000256" key="5">
    <source>
        <dbReference type="ARBA" id="ARBA00023014"/>
    </source>
</evidence>
<keyword evidence="5" id="KW-0411">Iron-sulfur</keyword>
<dbReference type="Pfam" id="PF04055">
    <property type="entry name" value="Radical_SAM"/>
    <property type="match status" value="1"/>
</dbReference>
<dbReference type="EMBL" id="LAZR01058471">
    <property type="protein sequence ID" value="KKK69815.1"/>
    <property type="molecule type" value="Genomic_DNA"/>
</dbReference>
<keyword evidence="1" id="KW-0004">4Fe-4S</keyword>
<dbReference type="Gene3D" id="3.20.20.70">
    <property type="entry name" value="Aldolase class I"/>
    <property type="match status" value="1"/>
</dbReference>
<organism evidence="7">
    <name type="scientific">marine sediment metagenome</name>
    <dbReference type="NCBI Taxonomy" id="412755"/>
    <lineage>
        <taxon>unclassified sequences</taxon>
        <taxon>metagenomes</taxon>
        <taxon>ecological metagenomes</taxon>
    </lineage>
</organism>
<protein>
    <recommendedName>
        <fullName evidence="6">Radical SAM core domain-containing protein</fullName>
    </recommendedName>
</protein>
<name>A0A0F8Y806_9ZZZZ</name>
<evidence type="ECO:0000256" key="3">
    <source>
        <dbReference type="ARBA" id="ARBA00022723"/>
    </source>
</evidence>
<keyword evidence="4" id="KW-0408">Iron</keyword>
<keyword evidence="2" id="KW-0949">S-adenosyl-L-methionine</keyword>
<reference evidence="7" key="1">
    <citation type="journal article" date="2015" name="Nature">
        <title>Complex archaea that bridge the gap between prokaryotes and eukaryotes.</title>
        <authorList>
            <person name="Spang A."/>
            <person name="Saw J.H."/>
            <person name="Jorgensen S.L."/>
            <person name="Zaremba-Niedzwiedzka K."/>
            <person name="Martijn J."/>
            <person name="Lind A.E."/>
            <person name="van Eijk R."/>
            <person name="Schleper C."/>
            <person name="Guy L."/>
            <person name="Ettema T.J."/>
        </authorList>
    </citation>
    <scope>NUCLEOTIDE SEQUENCE</scope>
</reference>
<evidence type="ECO:0000256" key="2">
    <source>
        <dbReference type="ARBA" id="ARBA00022691"/>
    </source>
</evidence>
<accession>A0A0F8Y806</accession>
<dbReference type="GO" id="GO:0046872">
    <property type="term" value="F:metal ion binding"/>
    <property type="evidence" value="ECO:0007669"/>
    <property type="project" value="UniProtKB-KW"/>
</dbReference>
<dbReference type="GO" id="GO:0051539">
    <property type="term" value="F:4 iron, 4 sulfur cluster binding"/>
    <property type="evidence" value="ECO:0007669"/>
    <property type="project" value="UniProtKB-KW"/>
</dbReference>
<dbReference type="AlphaFoldDB" id="A0A0F8Y806"/>
<feature type="non-terminal residue" evidence="7">
    <location>
        <position position="91"/>
    </location>
</feature>
<evidence type="ECO:0000313" key="7">
    <source>
        <dbReference type="EMBL" id="KKK69815.1"/>
    </source>
</evidence>
<dbReference type="InterPro" id="IPR007197">
    <property type="entry name" value="rSAM"/>
</dbReference>
<dbReference type="PANTHER" id="PTHR42836">
    <property type="entry name" value="7-CARBOXY-7-DEAZAGUANINE SYNTHASE"/>
    <property type="match status" value="1"/>
</dbReference>
<dbReference type="GO" id="GO:0003824">
    <property type="term" value="F:catalytic activity"/>
    <property type="evidence" value="ECO:0007669"/>
    <property type="project" value="InterPro"/>
</dbReference>
<sequence>MLINSIYKVNQGEGQTTGVVMTLLRLQGCPLKCDFCDSMYSVDGAGKEMTTEEVIKEVGNPNWLMISGGEPLMQSDSLDEFIMTIPNYTNI</sequence>
<keyword evidence="3" id="KW-0479">Metal-binding</keyword>
<comment type="caution">
    <text evidence="7">The sequence shown here is derived from an EMBL/GenBank/DDBJ whole genome shotgun (WGS) entry which is preliminary data.</text>
</comment>